<dbReference type="AlphaFoldDB" id="A0A427YGQ5"/>
<evidence type="ECO:0000313" key="3">
    <source>
        <dbReference type="Proteomes" id="UP000279259"/>
    </source>
</evidence>
<organism evidence="2 3">
    <name type="scientific">Saitozyma podzolica</name>
    <dbReference type="NCBI Taxonomy" id="1890683"/>
    <lineage>
        <taxon>Eukaryota</taxon>
        <taxon>Fungi</taxon>
        <taxon>Dikarya</taxon>
        <taxon>Basidiomycota</taxon>
        <taxon>Agaricomycotina</taxon>
        <taxon>Tremellomycetes</taxon>
        <taxon>Tremellales</taxon>
        <taxon>Trimorphomycetaceae</taxon>
        <taxon>Saitozyma</taxon>
    </lineage>
</organism>
<name>A0A427YGQ5_9TREE</name>
<evidence type="ECO:0000313" key="2">
    <source>
        <dbReference type="EMBL" id="RSH90296.1"/>
    </source>
</evidence>
<accession>A0A427YGQ5</accession>
<keyword evidence="3" id="KW-1185">Reference proteome</keyword>
<feature type="region of interest" description="Disordered" evidence="1">
    <location>
        <begin position="226"/>
        <end position="247"/>
    </location>
</feature>
<dbReference type="OrthoDB" id="10358069at2759"/>
<dbReference type="EMBL" id="RSCD01000011">
    <property type="protein sequence ID" value="RSH90296.1"/>
    <property type="molecule type" value="Genomic_DNA"/>
</dbReference>
<reference evidence="2 3" key="1">
    <citation type="submission" date="2018-11" db="EMBL/GenBank/DDBJ databases">
        <title>Genome sequence of Saitozyma podzolica DSM 27192.</title>
        <authorList>
            <person name="Aliyu H."/>
            <person name="Gorte O."/>
            <person name="Ochsenreither K."/>
        </authorList>
    </citation>
    <scope>NUCLEOTIDE SEQUENCE [LARGE SCALE GENOMIC DNA]</scope>
    <source>
        <strain evidence="2 3">DSM 27192</strain>
    </source>
</reference>
<protein>
    <submittedName>
        <fullName evidence="2">Uncharacterized protein</fullName>
    </submittedName>
</protein>
<evidence type="ECO:0000256" key="1">
    <source>
        <dbReference type="SAM" id="MobiDB-lite"/>
    </source>
</evidence>
<feature type="compositionally biased region" description="Gly residues" evidence="1">
    <location>
        <begin position="238"/>
        <end position="247"/>
    </location>
</feature>
<proteinExistence type="predicted"/>
<sequence length="247" mass="26417">MSAMTSQEDHAQVQELLEQFRETEVSMQTMHRLEGPGGVSRIFDLENIDENPFTSISVLSSLAGDYGKVLFQDATQRGSTYRMKLVIDYLALSDADLTVLNRVCSADDRERNAIASFMGSLRRNGVAPTMTFVGNSFASGGNSTISNQLVKGALFASHIELRRRAQLSGSQAETSSSSETVQGASSSNTQDADTEVSSGDQEGTVGSASEALRSITSRLETLLRGARSIIDSTRQNDGGDGAQGSNE</sequence>
<feature type="region of interest" description="Disordered" evidence="1">
    <location>
        <begin position="166"/>
        <end position="211"/>
    </location>
</feature>
<dbReference type="Proteomes" id="UP000279259">
    <property type="component" value="Unassembled WGS sequence"/>
</dbReference>
<comment type="caution">
    <text evidence="2">The sequence shown here is derived from an EMBL/GenBank/DDBJ whole genome shotgun (WGS) entry which is preliminary data.</text>
</comment>
<feature type="compositionally biased region" description="Polar residues" evidence="1">
    <location>
        <begin position="181"/>
        <end position="207"/>
    </location>
</feature>
<gene>
    <name evidence="2" type="ORF">EHS25_001630</name>
</gene>